<comment type="caution">
    <text evidence="6">The sequence shown here is derived from an EMBL/GenBank/DDBJ whole genome shotgun (WGS) entry which is preliminary data.</text>
</comment>
<keyword evidence="2" id="KW-0472">Membrane</keyword>
<evidence type="ECO:0000259" key="5">
    <source>
        <dbReference type="Pfam" id="PF25954"/>
    </source>
</evidence>
<dbReference type="Pfam" id="PF25954">
    <property type="entry name" value="Beta-barrel_RND_2"/>
    <property type="match status" value="1"/>
</dbReference>
<protein>
    <submittedName>
        <fullName evidence="6">Efflux RND transporter periplasmic adaptor subunit</fullName>
    </submittedName>
</protein>
<organism evidence="6 7">
    <name type="scientific">Candidatus Ornithospirochaeta stercoravium</name>
    <dbReference type="NCBI Taxonomy" id="2840897"/>
    <lineage>
        <taxon>Bacteria</taxon>
        <taxon>Pseudomonadati</taxon>
        <taxon>Spirochaetota</taxon>
        <taxon>Spirochaetia</taxon>
        <taxon>Spirochaetales</taxon>
        <taxon>Spirochaetaceae</taxon>
        <taxon>Spirochaetaceae incertae sedis</taxon>
        <taxon>Candidatus Ornithospirochaeta</taxon>
    </lineage>
</organism>
<dbReference type="InterPro" id="IPR006143">
    <property type="entry name" value="RND_pump_MFP"/>
</dbReference>
<dbReference type="Pfam" id="PF25917">
    <property type="entry name" value="BSH_RND"/>
    <property type="match status" value="1"/>
</dbReference>
<reference evidence="6" key="1">
    <citation type="submission" date="2020-10" db="EMBL/GenBank/DDBJ databases">
        <authorList>
            <person name="Gilroy R."/>
        </authorList>
    </citation>
    <scope>NUCLEOTIDE SEQUENCE</scope>
    <source>
        <strain evidence="6">14700</strain>
    </source>
</reference>
<dbReference type="GO" id="GO:0015562">
    <property type="term" value="F:efflux transmembrane transporter activity"/>
    <property type="evidence" value="ECO:0007669"/>
    <property type="project" value="TreeGrafter"/>
</dbReference>
<dbReference type="Proteomes" id="UP000810292">
    <property type="component" value="Unassembled WGS sequence"/>
</dbReference>
<evidence type="ECO:0000259" key="3">
    <source>
        <dbReference type="Pfam" id="PF25876"/>
    </source>
</evidence>
<evidence type="ECO:0000256" key="2">
    <source>
        <dbReference type="SAM" id="Phobius"/>
    </source>
</evidence>
<reference evidence="6" key="2">
    <citation type="journal article" date="2021" name="PeerJ">
        <title>Extensive microbial diversity within the chicken gut microbiome revealed by metagenomics and culture.</title>
        <authorList>
            <person name="Gilroy R."/>
            <person name="Ravi A."/>
            <person name="Getino M."/>
            <person name="Pursley I."/>
            <person name="Horton D.L."/>
            <person name="Alikhan N.F."/>
            <person name="Baker D."/>
            <person name="Gharbi K."/>
            <person name="Hall N."/>
            <person name="Watson M."/>
            <person name="Adriaenssens E.M."/>
            <person name="Foster-Nyarko E."/>
            <person name="Jarju S."/>
            <person name="Secka A."/>
            <person name="Antonio M."/>
            <person name="Oren A."/>
            <person name="Chaudhuri R.R."/>
            <person name="La Ragione R."/>
            <person name="Hildebrand F."/>
            <person name="Pallen M.J."/>
        </authorList>
    </citation>
    <scope>NUCLEOTIDE SEQUENCE</scope>
    <source>
        <strain evidence="6">14700</strain>
    </source>
</reference>
<feature type="domain" description="Multidrug resistance protein MdtA-like alpha-helical hairpin" evidence="3">
    <location>
        <begin position="107"/>
        <end position="164"/>
    </location>
</feature>
<feature type="domain" description="CusB-like beta-barrel" evidence="5">
    <location>
        <begin position="203"/>
        <end position="274"/>
    </location>
</feature>
<dbReference type="PANTHER" id="PTHR30469:SF15">
    <property type="entry name" value="HLYD FAMILY OF SECRETION PROTEINS"/>
    <property type="match status" value="1"/>
</dbReference>
<dbReference type="SUPFAM" id="SSF111369">
    <property type="entry name" value="HlyD-like secretion proteins"/>
    <property type="match status" value="1"/>
</dbReference>
<name>A0A9D9IDY5_9SPIO</name>
<feature type="domain" description="Multidrug resistance protein MdtA-like barrel-sandwich hybrid" evidence="4">
    <location>
        <begin position="72"/>
        <end position="191"/>
    </location>
</feature>
<evidence type="ECO:0000256" key="1">
    <source>
        <dbReference type="ARBA" id="ARBA00009477"/>
    </source>
</evidence>
<keyword evidence="2" id="KW-1133">Transmembrane helix</keyword>
<dbReference type="Gene3D" id="2.40.50.100">
    <property type="match status" value="1"/>
</dbReference>
<keyword evidence="2" id="KW-0812">Transmembrane</keyword>
<dbReference type="InterPro" id="IPR058625">
    <property type="entry name" value="MdtA-like_BSH"/>
</dbReference>
<evidence type="ECO:0000313" key="6">
    <source>
        <dbReference type="EMBL" id="MBO8469781.1"/>
    </source>
</evidence>
<dbReference type="NCBIfam" id="TIGR01730">
    <property type="entry name" value="RND_mfp"/>
    <property type="match status" value="1"/>
</dbReference>
<feature type="transmembrane region" description="Helical" evidence="2">
    <location>
        <begin position="12"/>
        <end position="30"/>
    </location>
</feature>
<evidence type="ECO:0000313" key="7">
    <source>
        <dbReference type="Proteomes" id="UP000810292"/>
    </source>
</evidence>
<sequence length="352" mass="38747">MDKNHRHSIIRYIILIAVFLIAFLLLYLFFNTRKSTVYVPPVTPVATVKPEVRTIDEGITLTGYIEPDSIIPVVPFVSGTIESYNIKAGDSVSEGDVLAVIDKKPYELQKAQADAQVKALRASFERVEALYKEGGVSAQEYDTLSAQLEAAEAQLELADLQLSYAEVTAPVSGTILQSMMASGSPASSETPLCVISDLDNLIVNLRVGEKYYTEVRNNDSLRIRIYSDVQGLSSEAEIISVDPMVDPTSKTFGIRVHLLSPEGFVPGMFIKADIVFESGEYLTLPLETRKLDGSVYAVSLTDSTAEYIEMDNIAEDDEYYAIDEKYSGRDFIIRGQDGLLPGVSVRVVESEV</sequence>
<dbReference type="PANTHER" id="PTHR30469">
    <property type="entry name" value="MULTIDRUG RESISTANCE PROTEIN MDTA"/>
    <property type="match status" value="1"/>
</dbReference>
<dbReference type="GO" id="GO:1990281">
    <property type="term" value="C:efflux pump complex"/>
    <property type="evidence" value="ECO:0007669"/>
    <property type="project" value="TreeGrafter"/>
</dbReference>
<evidence type="ECO:0000259" key="4">
    <source>
        <dbReference type="Pfam" id="PF25917"/>
    </source>
</evidence>
<dbReference type="AlphaFoldDB" id="A0A9D9IDY5"/>
<dbReference type="EMBL" id="JADIMF010000141">
    <property type="protein sequence ID" value="MBO8469781.1"/>
    <property type="molecule type" value="Genomic_DNA"/>
</dbReference>
<dbReference type="Gene3D" id="2.40.30.170">
    <property type="match status" value="1"/>
</dbReference>
<accession>A0A9D9IDY5</accession>
<gene>
    <name evidence="6" type="ORF">IAA72_08365</name>
</gene>
<dbReference type="InterPro" id="IPR058792">
    <property type="entry name" value="Beta-barrel_RND_2"/>
</dbReference>
<dbReference type="InterPro" id="IPR058624">
    <property type="entry name" value="MdtA-like_HH"/>
</dbReference>
<dbReference type="Pfam" id="PF25876">
    <property type="entry name" value="HH_MFP_RND"/>
    <property type="match status" value="1"/>
</dbReference>
<proteinExistence type="inferred from homology"/>
<dbReference type="Gene3D" id="1.10.287.470">
    <property type="entry name" value="Helix hairpin bin"/>
    <property type="match status" value="1"/>
</dbReference>
<comment type="similarity">
    <text evidence="1">Belongs to the membrane fusion protein (MFP) (TC 8.A.1) family.</text>
</comment>